<comment type="caution">
    <text evidence="1">The sequence shown here is derived from an EMBL/GenBank/DDBJ whole genome shotgun (WGS) entry which is preliminary data.</text>
</comment>
<reference evidence="1 2" key="1">
    <citation type="submission" date="2021-05" db="EMBL/GenBank/DDBJ databases">
        <title>Novel Bacillus species.</title>
        <authorList>
            <person name="Liu G."/>
        </authorList>
    </citation>
    <scope>NUCLEOTIDE SEQUENCE [LARGE SCALE GENOMIC DNA]</scope>
    <source>
        <strain evidence="1 2">FJAT-49732</strain>
    </source>
</reference>
<proteinExistence type="predicted"/>
<dbReference type="PROSITE" id="PS51257">
    <property type="entry name" value="PROKAR_LIPOPROTEIN"/>
    <property type="match status" value="1"/>
</dbReference>
<organism evidence="1 2">
    <name type="scientific">Lederbergia citrisecunda</name>
    <dbReference type="NCBI Taxonomy" id="2833583"/>
    <lineage>
        <taxon>Bacteria</taxon>
        <taxon>Bacillati</taxon>
        <taxon>Bacillota</taxon>
        <taxon>Bacilli</taxon>
        <taxon>Bacillales</taxon>
        <taxon>Bacillaceae</taxon>
        <taxon>Lederbergia</taxon>
    </lineage>
</organism>
<dbReference type="AlphaFoldDB" id="A0A942TJ91"/>
<dbReference type="EMBL" id="JAGYPJ010000001">
    <property type="protein sequence ID" value="MBS4198103.1"/>
    <property type="molecule type" value="Genomic_DNA"/>
</dbReference>
<evidence type="ECO:0000313" key="2">
    <source>
        <dbReference type="Proteomes" id="UP000682713"/>
    </source>
</evidence>
<accession>A0A942TJ91</accession>
<keyword evidence="2" id="KW-1185">Reference proteome</keyword>
<dbReference type="RefSeq" id="WP_213108893.1">
    <property type="nucleotide sequence ID" value="NZ_JAGYPJ010000001.1"/>
</dbReference>
<evidence type="ECO:0000313" key="1">
    <source>
        <dbReference type="EMBL" id="MBS4198103.1"/>
    </source>
</evidence>
<sequence>MIKKLIILGAFLNLLFITGCGGKEFDFEGKILEIIDPTTIRVGEDAGDPTALYPMYDITINENTNINGKVDSASDLKVGQNVNILIQGDEDIYKSVELIATEIIVE</sequence>
<name>A0A942TJ91_9BACI</name>
<dbReference type="Proteomes" id="UP000682713">
    <property type="component" value="Unassembled WGS sequence"/>
</dbReference>
<protein>
    <submittedName>
        <fullName evidence="1">Uncharacterized protein</fullName>
    </submittedName>
</protein>
<gene>
    <name evidence="1" type="ORF">KHA93_00315</name>
</gene>